<evidence type="ECO:0000313" key="7">
    <source>
        <dbReference type="EMBL" id="VVA98599.1"/>
    </source>
</evidence>
<dbReference type="InterPro" id="IPR051582">
    <property type="entry name" value="LRR_extensin-like_regulator"/>
</dbReference>
<dbReference type="InterPro" id="IPR001611">
    <property type="entry name" value="Leu-rich_rpt"/>
</dbReference>
<keyword evidence="4 6" id="KW-0732">Signal</keyword>
<accession>A0A565BAF5</accession>
<evidence type="ECO:0000256" key="6">
    <source>
        <dbReference type="SAM" id="SignalP"/>
    </source>
</evidence>
<dbReference type="InterPro" id="IPR032675">
    <property type="entry name" value="LRR_dom_sf"/>
</dbReference>
<comment type="caution">
    <text evidence="7">The sequence shown here is derived from an EMBL/GenBank/DDBJ whole genome shotgun (WGS) entry which is preliminary data.</text>
</comment>
<keyword evidence="3" id="KW-0433">Leucine-rich repeat</keyword>
<keyword evidence="5" id="KW-0677">Repeat</keyword>
<gene>
    <name evidence="7" type="ORF">ANE_LOCUS9044</name>
</gene>
<evidence type="ECO:0000256" key="4">
    <source>
        <dbReference type="ARBA" id="ARBA00022729"/>
    </source>
</evidence>
<dbReference type="SUPFAM" id="SSF52058">
    <property type="entry name" value="L domain-like"/>
    <property type="match status" value="1"/>
</dbReference>
<dbReference type="EMBL" id="CABITT030000003">
    <property type="protein sequence ID" value="VVA98599.1"/>
    <property type="molecule type" value="Genomic_DNA"/>
</dbReference>
<evidence type="ECO:0000256" key="2">
    <source>
        <dbReference type="ARBA" id="ARBA00022525"/>
    </source>
</evidence>
<dbReference type="GO" id="GO:0005576">
    <property type="term" value="C:extracellular region"/>
    <property type="evidence" value="ECO:0007669"/>
    <property type="project" value="UniProtKB-SubCell"/>
</dbReference>
<feature type="signal peptide" evidence="6">
    <location>
        <begin position="1"/>
        <end position="19"/>
    </location>
</feature>
<keyword evidence="2" id="KW-0964">Secreted</keyword>
<dbReference type="Pfam" id="PF00560">
    <property type="entry name" value="LRR_1"/>
    <property type="match status" value="2"/>
</dbReference>
<organism evidence="7 8">
    <name type="scientific">Arabis nemorensis</name>
    <dbReference type="NCBI Taxonomy" id="586526"/>
    <lineage>
        <taxon>Eukaryota</taxon>
        <taxon>Viridiplantae</taxon>
        <taxon>Streptophyta</taxon>
        <taxon>Embryophyta</taxon>
        <taxon>Tracheophyta</taxon>
        <taxon>Spermatophyta</taxon>
        <taxon>Magnoliopsida</taxon>
        <taxon>eudicotyledons</taxon>
        <taxon>Gunneridae</taxon>
        <taxon>Pentapetalae</taxon>
        <taxon>rosids</taxon>
        <taxon>malvids</taxon>
        <taxon>Brassicales</taxon>
        <taxon>Brassicaceae</taxon>
        <taxon>Arabideae</taxon>
        <taxon>Arabis</taxon>
    </lineage>
</organism>
<name>A0A565BAF5_9BRAS</name>
<evidence type="ECO:0000313" key="8">
    <source>
        <dbReference type="Proteomes" id="UP000489600"/>
    </source>
</evidence>
<dbReference type="PANTHER" id="PTHR32093">
    <property type="entry name" value="LEUCINE-RICH REPEAT EXTENSIN-LIKE PROTEIN 3-RELATED"/>
    <property type="match status" value="1"/>
</dbReference>
<reference evidence="7" key="1">
    <citation type="submission" date="2019-07" db="EMBL/GenBank/DDBJ databases">
        <authorList>
            <person name="Dittberner H."/>
        </authorList>
    </citation>
    <scope>NUCLEOTIDE SEQUENCE [LARGE SCALE GENOMIC DNA]</scope>
</reference>
<evidence type="ECO:0000256" key="5">
    <source>
        <dbReference type="ARBA" id="ARBA00022737"/>
    </source>
</evidence>
<protein>
    <recommendedName>
        <fullName evidence="9">Leucine-rich repeat-containing N-terminal plant-type domain-containing protein</fullName>
    </recommendedName>
</protein>
<comment type="subcellular location">
    <subcellularLocation>
        <location evidence="1">Secreted</location>
    </subcellularLocation>
</comment>
<dbReference type="PANTHER" id="PTHR32093:SF91">
    <property type="entry name" value="LEUCINE-RICH REPEAT-CONTAINING N-TERMINAL PLANT-TYPE DOMAIN-CONTAINING PROTEIN"/>
    <property type="match status" value="1"/>
</dbReference>
<sequence>MNNPLLLGILLCLGTCLDALPDPSSNGTEEMLIFLDQRLAVAYPVIQRFKLLITLDPFKITQTWIGSDICSYRGFYCDNPPDNKTALTVASIDFNGFQLSAPSIEGFVDQLPDLALFHVNSNNFGGTVPTNIVNLKYLYELDISNNRFTGQFPTAVLDMPGLTYLDIRFNSFSGSIPPQIFSKSLDVLFVNDNGFTASLPDIPEDDGGAHILYLTLANNKLKGPLPSSVLRSMSSLSEVVFLNNDFTGCIPYEIGFLKGASVIDIGGNKLTGPLPFSLTCLEKVEQLNFAGNLLFGVIPEPVCMLLRDNLVNLSLSDNYFTHLGPWCRGLVETGVLDVRNNCLPFFFPGQRSMKECAEFFLKRPKYYCPHRWFNSFIPCRYSLTSSRDEMPMVAPSP</sequence>
<proteinExistence type="predicted"/>
<evidence type="ECO:0008006" key="9">
    <source>
        <dbReference type="Google" id="ProtNLM"/>
    </source>
</evidence>
<feature type="chain" id="PRO_5021915915" description="Leucine-rich repeat-containing N-terminal plant-type domain-containing protein" evidence="6">
    <location>
        <begin position="20"/>
        <end position="397"/>
    </location>
</feature>
<evidence type="ECO:0000256" key="1">
    <source>
        <dbReference type="ARBA" id="ARBA00004613"/>
    </source>
</evidence>
<dbReference type="AlphaFoldDB" id="A0A565BAF5"/>
<dbReference type="Proteomes" id="UP000489600">
    <property type="component" value="Unassembled WGS sequence"/>
</dbReference>
<evidence type="ECO:0000256" key="3">
    <source>
        <dbReference type="ARBA" id="ARBA00022614"/>
    </source>
</evidence>
<dbReference type="OrthoDB" id="676979at2759"/>
<dbReference type="Gene3D" id="3.80.10.10">
    <property type="entry name" value="Ribonuclease Inhibitor"/>
    <property type="match status" value="2"/>
</dbReference>
<keyword evidence="8" id="KW-1185">Reference proteome</keyword>